<name>A0A540VMR8_9GAMM</name>
<sequence>MIDRIRASQTKDALLQDLYEMRGRIPLSFEVFPPKSSEQCVALHDTVDRLTPLASRGFSVTMSSGGATRDRTVDTAAAIATRTGRPVMAHLVSLGLSRDAVLNTADDLWARGIRRILALRGDRPKGESGALPPGFDHASELVAALRKRHDFEIAVAAHPETHPEAETRDQDIEYLKRKLDAGAGSAFCQFVLDPAAYGRFLEDCGQHGIDVPIIPGLMPLERWPRLKRFARMNGAMVPDWLNELFARAETTPELEPYLAATMTTEHARRLIAYGAPEMHVYTMNRWPPSMALATVLGHK</sequence>
<gene>
    <name evidence="10" type="primary">metF</name>
    <name evidence="10" type="ORF">FKY71_15825</name>
</gene>
<evidence type="ECO:0000256" key="8">
    <source>
        <dbReference type="ARBA" id="ARBA00048628"/>
    </source>
</evidence>
<reference evidence="10 11" key="1">
    <citation type="submission" date="2019-06" db="EMBL/GenBank/DDBJ databases">
        <title>Metagenome assembled Genome of Spiribacter salinus SL48-SHIP from the microbial mat of Salt Lake 48 (Novosibirsk region, Russia).</title>
        <authorList>
            <person name="Shipova A."/>
            <person name="Rozanov A.S."/>
            <person name="Bryanskaya A.V."/>
            <person name="Peltek S.E."/>
        </authorList>
    </citation>
    <scope>NUCLEOTIDE SEQUENCE [LARGE SCALE GENOMIC DNA]</scope>
    <source>
        <strain evidence="10">SL48-SHIP-2</strain>
    </source>
</reference>
<dbReference type="AlphaFoldDB" id="A0A540VMR8"/>
<dbReference type="Proteomes" id="UP000315400">
    <property type="component" value="Unassembled WGS sequence"/>
</dbReference>
<evidence type="ECO:0000256" key="5">
    <source>
        <dbReference type="ARBA" id="ARBA00022827"/>
    </source>
</evidence>
<keyword evidence="4 9" id="KW-0285">Flavoprotein</keyword>
<organism evidence="10 11">
    <name type="scientific">Spiribacter salinus</name>
    <dbReference type="NCBI Taxonomy" id="1335746"/>
    <lineage>
        <taxon>Bacteria</taxon>
        <taxon>Pseudomonadati</taxon>
        <taxon>Pseudomonadota</taxon>
        <taxon>Gammaproteobacteria</taxon>
        <taxon>Chromatiales</taxon>
        <taxon>Ectothiorhodospiraceae</taxon>
        <taxon>Spiribacter</taxon>
    </lineage>
</organism>
<dbReference type="UniPathway" id="UPA00193"/>
<evidence type="ECO:0000256" key="9">
    <source>
        <dbReference type="RuleBase" id="RU003862"/>
    </source>
</evidence>
<evidence type="ECO:0000256" key="4">
    <source>
        <dbReference type="ARBA" id="ARBA00022630"/>
    </source>
</evidence>
<dbReference type="SUPFAM" id="SSF51730">
    <property type="entry name" value="FAD-linked oxidoreductase"/>
    <property type="match status" value="1"/>
</dbReference>
<dbReference type="GO" id="GO:0035999">
    <property type="term" value="P:tetrahydrofolate interconversion"/>
    <property type="evidence" value="ECO:0007669"/>
    <property type="project" value="UniProtKB-UniPathway"/>
</dbReference>
<keyword evidence="5 9" id="KW-0274">FAD</keyword>
<evidence type="ECO:0000256" key="3">
    <source>
        <dbReference type="ARBA" id="ARBA00006743"/>
    </source>
</evidence>
<protein>
    <recommendedName>
        <fullName evidence="9">Methylenetetrahydrofolate reductase</fullName>
    </recommendedName>
</protein>
<dbReference type="InterPro" id="IPR003171">
    <property type="entry name" value="Mehydrof_redctse-like"/>
</dbReference>
<dbReference type="GO" id="GO:0071949">
    <property type="term" value="F:FAD binding"/>
    <property type="evidence" value="ECO:0007669"/>
    <property type="project" value="TreeGrafter"/>
</dbReference>
<comment type="caution">
    <text evidence="10">The sequence shown here is derived from an EMBL/GenBank/DDBJ whole genome shotgun (WGS) entry which is preliminary data.</text>
</comment>
<evidence type="ECO:0000313" key="10">
    <source>
        <dbReference type="EMBL" id="TQE98055.1"/>
    </source>
</evidence>
<comment type="pathway">
    <text evidence="2 9">One-carbon metabolism; tetrahydrofolate interconversion.</text>
</comment>
<evidence type="ECO:0000256" key="6">
    <source>
        <dbReference type="ARBA" id="ARBA00023002"/>
    </source>
</evidence>
<dbReference type="InterPro" id="IPR029041">
    <property type="entry name" value="FAD-linked_oxidoreductase-like"/>
</dbReference>
<dbReference type="PANTHER" id="PTHR45754">
    <property type="entry name" value="METHYLENETETRAHYDROFOLATE REDUCTASE"/>
    <property type="match status" value="1"/>
</dbReference>
<evidence type="ECO:0000256" key="1">
    <source>
        <dbReference type="ARBA" id="ARBA00001974"/>
    </source>
</evidence>
<accession>A0A540VMR8</accession>
<comment type="catalytic activity">
    <reaction evidence="8">
        <text>(6S)-5-methyl-5,6,7,8-tetrahydrofolate + NAD(+) = (6R)-5,10-methylene-5,6,7,8-tetrahydrofolate + NADH + H(+)</text>
        <dbReference type="Rhea" id="RHEA:19821"/>
        <dbReference type="ChEBI" id="CHEBI:15378"/>
        <dbReference type="ChEBI" id="CHEBI:15636"/>
        <dbReference type="ChEBI" id="CHEBI:18608"/>
        <dbReference type="ChEBI" id="CHEBI:57540"/>
        <dbReference type="ChEBI" id="CHEBI:57945"/>
        <dbReference type="EC" id="1.5.1.54"/>
    </reaction>
    <physiologicalReaction direction="right-to-left" evidence="8">
        <dbReference type="Rhea" id="RHEA:19823"/>
    </physiologicalReaction>
</comment>
<comment type="similarity">
    <text evidence="3 9">Belongs to the methylenetetrahydrofolate reductase family.</text>
</comment>
<dbReference type="Gene3D" id="3.20.20.220">
    <property type="match status" value="1"/>
</dbReference>
<dbReference type="GO" id="GO:0106312">
    <property type="term" value="F:methylenetetrahydrofolate reductase (NADH) activity"/>
    <property type="evidence" value="ECO:0007669"/>
    <property type="project" value="UniProtKB-EC"/>
</dbReference>
<dbReference type="GO" id="GO:0005829">
    <property type="term" value="C:cytosol"/>
    <property type="evidence" value="ECO:0007669"/>
    <property type="project" value="TreeGrafter"/>
</dbReference>
<dbReference type="EMBL" id="VIFK01000294">
    <property type="protein sequence ID" value="TQE98055.1"/>
    <property type="molecule type" value="Genomic_DNA"/>
</dbReference>
<keyword evidence="6 9" id="KW-0560">Oxidoreductase</keyword>
<comment type="cofactor">
    <cofactor evidence="1 9">
        <name>FAD</name>
        <dbReference type="ChEBI" id="CHEBI:57692"/>
    </cofactor>
</comment>
<dbReference type="PANTHER" id="PTHR45754:SF3">
    <property type="entry name" value="METHYLENETETRAHYDROFOLATE REDUCTASE (NADPH)"/>
    <property type="match status" value="1"/>
</dbReference>
<evidence type="ECO:0000256" key="2">
    <source>
        <dbReference type="ARBA" id="ARBA00004777"/>
    </source>
</evidence>
<dbReference type="CDD" id="cd00537">
    <property type="entry name" value="MTHFR"/>
    <property type="match status" value="1"/>
</dbReference>
<comment type="pathway">
    <text evidence="7">Amino-acid biosynthesis; L-methionine biosynthesis via de novo pathway.</text>
</comment>
<evidence type="ECO:0000256" key="7">
    <source>
        <dbReference type="ARBA" id="ARBA00034478"/>
    </source>
</evidence>
<dbReference type="Pfam" id="PF02219">
    <property type="entry name" value="MTHFR"/>
    <property type="match status" value="1"/>
</dbReference>
<evidence type="ECO:0000313" key="11">
    <source>
        <dbReference type="Proteomes" id="UP000315400"/>
    </source>
</evidence>
<proteinExistence type="inferred from homology"/>
<dbReference type="GO" id="GO:0009086">
    <property type="term" value="P:methionine biosynthetic process"/>
    <property type="evidence" value="ECO:0007669"/>
    <property type="project" value="TreeGrafter"/>
</dbReference>